<gene>
    <name evidence="12" type="ORF">Plil01_000224000</name>
</gene>
<dbReference type="PANTHER" id="PTHR44329:SF214">
    <property type="entry name" value="PROTEIN KINASE DOMAIN-CONTAINING PROTEIN"/>
    <property type="match status" value="1"/>
</dbReference>
<dbReference type="InterPro" id="IPR002200">
    <property type="entry name" value="Elicitin"/>
</dbReference>
<dbReference type="InterPro" id="IPR000719">
    <property type="entry name" value="Prot_kinase_dom"/>
</dbReference>
<comment type="similarity">
    <text evidence="2">Belongs to the elicitin family.</text>
</comment>
<keyword evidence="13" id="KW-1185">Reference proteome</keyword>
<evidence type="ECO:0000256" key="9">
    <source>
        <dbReference type="RuleBase" id="RU000304"/>
    </source>
</evidence>
<dbReference type="PROSITE" id="PS00107">
    <property type="entry name" value="PROTEIN_KINASE_ATP"/>
    <property type="match status" value="1"/>
</dbReference>
<keyword evidence="9" id="KW-0418">Kinase</keyword>
<dbReference type="AlphaFoldDB" id="A0A9W6TDV2"/>
<proteinExistence type="inferred from homology"/>
<dbReference type="InterPro" id="IPR051681">
    <property type="entry name" value="Ser/Thr_Kinases-Pseudokinases"/>
</dbReference>
<evidence type="ECO:0000256" key="5">
    <source>
        <dbReference type="ARBA" id="ARBA00022840"/>
    </source>
</evidence>
<evidence type="ECO:0000256" key="6">
    <source>
        <dbReference type="ARBA" id="ARBA00022978"/>
    </source>
</evidence>
<accession>A0A9W6TDV2</accession>
<reference evidence="12" key="1">
    <citation type="submission" date="2023-04" db="EMBL/GenBank/DDBJ databases">
        <title>Phytophthora lilii NBRC 32176.</title>
        <authorList>
            <person name="Ichikawa N."/>
            <person name="Sato H."/>
            <person name="Tonouchi N."/>
        </authorList>
    </citation>
    <scope>NUCLEOTIDE SEQUENCE</scope>
    <source>
        <strain evidence="12">NBRC 32176</strain>
    </source>
</reference>
<keyword evidence="4 8" id="KW-0547">Nucleotide-binding</keyword>
<dbReference type="GO" id="GO:0005524">
    <property type="term" value="F:ATP binding"/>
    <property type="evidence" value="ECO:0007669"/>
    <property type="project" value="UniProtKB-UniRule"/>
</dbReference>
<feature type="domain" description="Protein kinase" evidence="11">
    <location>
        <begin position="277"/>
        <end position="479"/>
    </location>
</feature>
<evidence type="ECO:0000256" key="8">
    <source>
        <dbReference type="PROSITE-ProRule" id="PRU10141"/>
    </source>
</evidence>
<dbReference type="OrthoDB" id="10261027at2759"/>
<evidence type="ECO:0000256" key="4">
    <source>
        <dbReference type="ARBA" id="ARBA00022741"/>
    </source>
</evidence>
<dbReference type="GO" id="GO:0004674">
    <property type="term" value="F:protein serine/threonine kinase activity"/>
    <property type="evidence" value="ECO:0007669"/>
    <property type="project" value="UniProtKB-KW"/>
</dbReference>
<dbReference type="Gene3D" id="1.10.510.10">
    <property type="entry name" value="Transferase(Phosphotransferase) domain 1"/>
    <property type="match status" value="1"/>
</dbReference>
<dbReference type="Pfam" id="PF00069">
    <property type="entry name" value="Pkinase"/>
    <property type="match status" value="1"/>
</dbReference>
<comment type="subcellular location">
    <subcellularLocation>
        <location evidence="1">Secreted</location>
    </subcellularLocation>
</comment>
<dbReference type="GO" id="GO:0005576">
    <property type="term" value="C:extracellular region"/>
    <property type="evidence" value="ECO:0007669"/>
    <property type="project" value="UniProtKB-SubCell"/>
</dbReference>
<dbReference type="PROSITE" id="PS50011">
    <property type="entry name" value="PROTEIN_KINASE_DOM"/>
    <property type="match status" value="1"/>
</dbReference>
<feature type="region of interest" description="Disordered" evidence="10">
    <location>
        <begin position="233"/>
        <end position="252"/>
    </location>
</feature>
<dbReference type="SUPFAM" id="SSF48647">
    <property type="entry name" value="Fungal elicitin"/>
    <property type="match status" value="1"/>
</dbReference>
<dbReference type="InterPro" id="IPR036470">
    <property type="entry name" value="Elicitin_sf"/>
</dbReference>
<dbReference type="InterPro" id="IPR017441">
    <property type="entry name" value="Protein_kinase_ATP_BS"/>
</dbReference>
<dbReference type="SMART" id="SM01187">
    <property type="entry name" value="Elicitin"/>
    <property type="match status" value="1"/>
</dbReference>
<feature type="region of interest" description="Disordered" evidence="10">
    <location>
        <begin position="133"/>
        <end position="214"/>
    </location>
</feature>
<feature type="compositionally biased region" description="Polar residues" evidence="10">
    <location>
        <begin position="236"/>
        <end position="249"/>
    </location>
</feature>
<dbReference type="SMART" id="SM00220">
    <property type="entry name" value="S_TKc"/>
    <property type="match status" value="1"/>
</dbReference>
<dbReference type="Proteomes" id="UP001165083">
    <property type="component" value="Unassembled WGS sequence"/>
</dbReference>
<dbReference type="GO" id="GO:0052040">
    <property type="term" value="P:symbiont-mediated perturbation of host programmed cell death"/>
    <property type="evidence" value="ECO:0007669"/>
    <property type="project" value="UniProtKB-KW"/>
</dbReference>
<dbReference type="PROSITE" id="PS00108">
    <property type="entry name" value="PROTEIN_KINASE_ST"/>
    <property type="match status" value="1"/>
</dbReference>
<keyword evidence="9" id="KW-0808">Transferase</keyword>
<dbReference type="Gene3D" id="1.10.239.10">
    <property type="entry name" value="Elicitin domain"/>
    <property type="match status" value="1"/>
</dbReference>
<dbReference type="InterPro" id="IPR008271">
    <property type="entry name" value="Ser/Thr_kinase_AS"/>
</dbReference>
<protein>
    <submittedName>
        <fullName evidence="12">Unnamed protein product</fullName>
    </submittedName>
</protein>
<evidence type="ECO:0000256" key="3">
    <source>
        <dbReference type="ARBA" id="ARBA00022525"/>
    </source>
</evidence>
<comment type="similarity">
    <text evidence="9">Belongs to the protein kinase superfamily.</text>
</comment>
<dbReference type="InterPro" id="IPR011009">
    <property type="entry name" value="Kinase-like_dom_sf"/>
</dbReference>
<dbReference type="PANTHER" id="PTHR44329">
    <property type="entry name" value="SERINE/THREONINE-PROTEIN KINASE TNNI3K-RELATED"/>
    <property type="match status" value="1"/>
</dbReference>
<keyword evidence="5 8" id="KW-0067">ATP-binding</keyword>
<dbReference type="Pfam" id="PF00964">
    <property type="entry name" value="Elicitin"/>
    <property type="match status" value="1"/>
</dbReference>
<organism evidence="12 13">
    <name type="scientific">Phytophthora lilii</name>
    <dbReference type="NCBI Taxonomy" id="2077276"/>
    <lineage>
        <taxon>Eukaryota</taxon>
        <taxon>Sar</taxon>
        <taxon>Stramenopiles</taxon>
        <taxon>Oomycota</taxon>
        <taxon>Peronosporomycetes</taxon>
        <taxon>Peronosporales</taxon>
        <taxon>Peronosporaceae</taxon>
        <taxon>Phytophthora</taxon>
    </lineage>
</organism>
<evidence type="ECO:0000313" key="13">
    <source>
        <dbReference type="Proteomes" id="UP001165083"/>
    </source>
</evidence>
<evidence type="ECO:0000256" key="10">
    <source>
        <dbReference type="SAM" id="MobiDB-lite"/>
    </source>
</evidence>
<keyword evidence="7" id="KW-1015">Disulfide bond</keyword>
<evidence type="ECO:0000259" key="11">
    <source>
        <dbReference type="PROSITE" id="PS50011"/>
    </source>
</evidence>
<keyword evidence="6" id="KW-0928">Hypersensitive response elicitation</keyword>
<evidence type="ECO:0000256" key="1">
    <source>
        <dbReference type="ARBA" id="ARBA00004613"/>
    </source>
</evidence>
<evidence type="ECO:0000256" key="2">
    <source>
        <dbReference type="ARBA" id="ARBA00009544"/>
    </source>
</evidence>
<evidence type="ECO:0000313" key="12">
    <source>
        <dbReference type="EMBL" id="GMF11547.1"/>
    </source>
</evidence>
<dbReference type="SUPFAM" id="SSF56112">
    <property type="entry name" value="Protein kinase-like (PK-like)"/>
    <property type="match status" value="1"/>
</dbReference>
<keyword evidence="9" id="KW-0723">Serine/threonine-protein kinase</keyword>
<dbReference type="EMBL" id="BSXW01000078">
    <property type="protein sequence ID" value="GMF11547.1"/>
    <property type="molecule type" value="Genomic_DNA"/>
</dbReference>
<feature type="binding site" evidence="8">
    <location>
        <position position="304"/>
    </location>
    <ligand>
        <name>ATP</name>
        <dbReference type="ChEBI" id="CHEBI:30616"/>
    </ligand>
</feature>
<evidence type="ECO:0000256" key="7">
    <source>
        <dbReference type="ARBA" id="ARBA00023157"/>
    </source>
</evidence>
<comment type="caution">
    <text evidence="12">The sequence shown here is derived from an EMBL/GenBank/DDBJ whole genome shotgun (WGS) entry which is preliminary data.</text>
</comment>
<keyword evidence="3" id="KW-0964">Secreted</keyword>
<name>A0A9W6TDV2_9STRA</name>
<sequence>MDTADGMPLAPHLRVSSRRAPPDEMLLAAAVVAVAALSAAADAAACDTTSLADLLTSTNATTCQSESGYSLTSLVSPTTAEMKLMCTSSACQVWLAQLKEMAPSECTIGTFALYAGLITPVDNYCAGGSASSSTSSSMSGSSSSASAGSSTSRSPATLAPSSSSSSKTESSTGLSTSSPKTTSPAVTPTSGSTSTSGFSSGTSSSSTTAPTGFESPVGVGLVRLLEDDHASAEYGDNTQATSKTYSSGASVPKGSLSKINLWEDPVIVAARISIDRVTLGTLIGRGGFGEVYRGRYRHQDVAIKMLLQEKRKDLVQIQAFLTEIRLMATMEHPFIVQFIGIAWESLSDLYCVTEFMEGGDLRSLLNDYKANESPQGMDATKVEIAYQVAYALTYLHSLDPVVLHRDLKSRNILLTETLDAKITDFGTSRARSNETMTAGVGSWMWMAPEVMLGGHYDEKADVFSLGIVLSELDTHERYS</sequence>
<feature type="compositionally biased region" description="Low complexity" evidence="10">
    <location>
        <begin position="133"/>
        <end position="213"/>
    </location>
</feature>